<dbReference type="PANTHER" id="PTHR33164">
    <property type="entry name" value="TRANSCRIPTIONAL REGULATOR, MARR FAMILY"/>
    <property type="match status" value="1"/>
</dbReference>
<sequence>MVPVKSSDIPEGERHVAVLLGGLLQGVRDAFDPVEWGGLRQSHFRVISSVPAGGISVTELAERVGMTKQGCGQFVAQLVASGHLTSEPGPVDARVRIVRRTPLGEENVVAVTARMDMVEQAWRERVGDRRYATFRKVLEQLADA</sequence>
<dbReference type="Gene3D" id="1.10.10.10">
    <property type="entry name" value="Winged helix-like DNA-binding domain superfamily/Winged helix DNA-binding domain"/>
    <property type="match status" value="1"/>
</dbReference>
<dbReference type="InterPro" id="IPR000835">
    <property type="entry name" value="HTH_MarR-typ"/>
</dbReference>
<dbReference type="Proteomes" id="UP000460221">
    <property type="component" value="Unassembled WGS sequence"/>
</dbReference>
<organism evidence="2 3">
    <name type="scientific">Nakamurella alba</name>
    <dbReference type="NCBI Taxonomy" id="2665158"/>
    <lineage>
        <taxon>Bacteria</taxon>
        <taxon>Bacillati</taxon>
        <taxon>Actinomycetota</taxon>
        <taxon>Actinomycetes</taxon>
        <taxon>Nakamurellales</taxon>
        <taxon>Nakamurellaceae</taxon>
        <taxon>Nakamurella</taxon>
    </lineage>
</organism>
<dbReference type="RefSeq" id="WP_154769572.1">
    <property type="nucleotide sequence ID" value="NZ_WLYK01000006.1"/>
</dbReference>
<accession>A0A7K1FQS8</accession>
<dbReference type="GO" id="GO:0003700">
    <property type="term" value="F:DNA-binding transcription factor activity"/>
    <property type="evidence" value="ECO:0007669"/>
    <property type="project" value="InterPro"/>
</dbReference>
<evidence type="ECO:0000259" key="1">
    <source>
        <dbReference type="Pfam" id="PF12802"/>
    </source>
</evidence>
<feature type="domain" description="HTH marR-type" evidence="1">
    <location>
        <begin position="42"/>
        <end position="94"/>
    </location>
</feature>
<dbReference type="InterPro" id="IPR039422">
    <property type="entry name" value="MarR/SlyA-like"/>
</dbReference>
<keyword evidence="3" id="KW-1185">Reference proteome</keyword>
<dbReference type="InterPro" id="IPR036388">
    <property type="entry name" value="WH-like_DNA-bd_sf"/>
</dbReference>
<dbReference type="Pfam" id="PF12802">
    <property type="entry name" value="MarR_2"/>
    <property type="match status" value="1"/>
</dbReference>
<comment type="caution">
    <text evidence="2">The sequence shown here is derived from an EMBL/GenBank/DDBJ whole genome shotgun (WGS) entry which is preliminary data.</text>
</comment>
<evidence type="ECO:0000313" key="3">
    <source>
        <dbReference type="Proteomes" id="UP000460221"/>
    </source>
</evidence>
<reference evidence="2 3" key="1">
    <citation type="submission" date="2019-11" db="EMBL/GenBank/DDBJ databases">
        <authorList>
            <person name="Jiang L.-Q."/>
        </authorList>
    </citation>
    <scope>NUCLEOTIDE SEQUENCE [LARGE SCALE GENOMIC DNA]</scope>
    <source>
        <strain evidence="2 3">YIM 132087</strain>
    </source>
</reference>
<evidence type="ECO:0000313" key="2">
    <source>
        <dbReference type="EMBL" id="MTD15603.1"/>
    </source>
</evidence>
<proteinExistence type="predicted"/>
<dbReference type="EMBL" id="WLYK01000006">
    <property type="protein sequence ID" value="MTD15603.1"/>
    <property type="molecule type" value="Genomic_DNA"/>
</dbReference>
<protein>
    <submittedName>
        <fullName evidence="2">MarR family transcriptional regulator</fullName>
    </submittedName>
</protein>
<dbReference type="SUPFAM" id="SSF46785">
    <property type="entry name" value="Winged helix' DNA-binding domain"/>
    <property type="match status" value="1"/>
</dbReference>
<name>A0A7K1FQS8_9ACTN</name>
<dbReference type="GO" id="GO:0006950">
    <property type="term" value="P:response to stress"/>
    <property type="evidence" value="ECO:0007669"/>
    <property type="project" value="TreeGrafter"/>
</dbReference>
<dbReference type="PANTHER" id="PTHR33164:SF57">
    <property type="entry name" value="MARR-FAMILY TRANSCRIPTIONAL REGULATOR"/>
    <property type="match status" value="1"/>
</dbReference>
<dbReference type="AlphaFoldDB" id="A0A7K1FQS8"/>
<gene>
    <name evidence="2" type="ORF">GIS00_16845</name>
</gene>
<dbReference type="InterPro" id="IPR036390">
    <property type="entry name" value="WH_DNA-bd_sf"/>
</dbReference>